<name>A0A517YSF1_9BACT</name>
<keyword evidence="1" id="KW-0966">Cell projection</keyword>
<gene>
    <name evidence="1" type="ORF">KS4_12040</name>
</gene>
<sequence>MTIGMKTVVNAKPAGDIPMVLKLLVRQRDLYKLMGEFSVQQAECVEKGETEELLKVLSQRQYLVDSLMETNAELTPYRERWDSIVANMTEGIKTQVNSLVDEVEGQLREILKRDDVTQKNLQAAKAEVGQQLQQSRHTGAAMGAYRGAAAGAYAANQVAARYMDNRG</sequence>
<reference evidence="1 2" key="1">
    <citation type="submission" date="2019-02" db="EMBL/GenBank/DDBJ databases">
        <title>Deep-cultivation of Planctomycetes and their phenomic and genomic characterization uncovers novel biology.</title>
        <authorList>
            <person name="Wiegand S."/>
            <person name="Jogler M."/>
            <person name="Boedeker C."/>
            <person name="Pinto D."/>
            <person name="Vollmers J."/>
            <person name="Rivas-Marin E."/>
            <person name="Kohn T."/>
            <person name="Peeters S.H."/>
            <person name="Heuer A."/>
            <person name="Rast P."/>
            <person name="Oberbeckmann S."/>
            <person name="Bunk B."/>
            <person name="Jeske O."/>
            <person name="Meyerdierks A."/>
            <person name="Storesund J.E."/>
            <person name="Kallscheuer N."/>
            <person name="Luecker S."/>
            <person name="Lage O.M."/>
            <person name="Pohl T."/>
            <person name="Merkel B.J."/>
            <person name="Hornburger P."/>
            <person name="Mueller R.-W."/>
            <person name="Bruemmer F."/>
            <person name="Labrenz M."/>
            <person name="Spormann A.M."/>
            <person name="Op den Camp H."/>
            <person name="Overmann J."/>
            <person name="Amann R."/>
            <person name="Jetten M.S.M."/>
            <person name="Mascher T."/>
            <person name="Medema M.H."/>
            <person name="Devos D.P."/>
            <person name="Kaster A.-K."/>
            <person name="Ovreas L."/>
            <person name="Rohde M."/>
            <person name="Galperin M.Y."/>
            <person name="Jogler C."/>
        </authorList>
    </citation>
    <scope>NUCLEOTIDE SEQUENCE [LARGE SCALE GENOMIC DNA]</scope>
    <source>
        <strain evidence="1 2">KS4</strain>
    </source>
</reference>
<evidence type="ECO:0000313" key="1">
    <source>
        <dbReference type="EMBL" id="QDU33159.1"/>
    </source>
</evidence>
<keyword evidence="1" id="KW-0282">Flagellum</keyword>
<proteinExistence type="predicted"/>
<protein>
    <submittedName>
        <fullName evidence="1">Flagellar protein FliT</fullName>
    </submittedName>
</protein>
<evidence type="ECO:0000313" key="2">
    <source>
        <dbReference type="Proteomes" id="UP000317369"/>
    </source>
</evidence>
<organism evidence="1 2">
    <name type="scientific">Poriferisphaera corsica</name>
    <dbReference type="NCBI Taxonomy" id="2528020"/>
    <lineage>
        <taxon>Bacteria</taxon>
        <taxon>Pseudomonadati</taxon>
        <taxon>Planctomycetota</taxon>
        <taxon>Phycisphaerae</taxon>
        <taxon>Phycisphaerales</taxon>
        <taxon>Phycisphaeraceae</taxon>
        <taxon>Poriferisphaera</taxon>
    </lineage>
</organism>
<dbReference type="AlphaFoldDB" id="A0A517YSF1"/>
<dbReference type="Proteomes" id="UP000317369">
    <property type="component" value="Chromosome"/>
</dbReference>
<dbReference type="EMBL" id="CP036425">
    <property type="protein sequence ID" value="QDU33159.1"/>
    <property type="molecule type" value="Genomic_DNA"/>
</dbReference>
<dbReference type="KEGG" id="pcor:KS4_12040"/>
<keyword evidence="1" id="KW-0969">Cilium</keyword>
<accession>A0A517YSF1</accession>
<keyword evidence="2" id="KW-1185">Reference proteome</keyword>